<comment type="caution">
    <text evidence="2">The sequence shown here is derived from an EMBL/GenBank/DDBJ whole genome shotgun (WGS) entry which is preliminary data.</text>
</comment>
<evidence type="ECO:0000256" key="1">
    <source>
        <dbReference type="SAM" id="MobiDB-lite"/>
    </source>
</evidence>
<dbReference type="AlphaFoldDB" id="A0AAW0BY75"/>
<proteinExistence type="predicted"/>
<evidence type="ECO:0000313" key="2">
    <source>
        <dbReference type="EMBL" id="KAK7031651.1"/>
    </source>
</evidence>
<evidence type="ECO:0000313" key="3">
    <source>
        <dbReference type="Proteomes" id="UP001362999"/>
    </source>
</evidence>
<sequence length="509" mass="55473">MPLVCFQSEIRPIQRPLGPVVRRITCGNSARYAEPGQIWGVGFWGVGAVVVVQVHVKVIEGVGVVVNIVVVGHRRRRSPSSPSSPSRSKVELQLTFNLTSTSTCSSSSPLIFTTVVVAASVIDLTAVEVNLNFNSTSTSTSTSTSAEITDTATSSPLPQHTLPPQRLSRPPTPPLPPIHRTIGRVKFAHVIVDSVPLAYQRHRVFVTPATQRRRVSPAQPTWSNQPPTRATLSPSTRLSPVDSTGVTAHPRSIASTTSTLSGGLAQHRPSVSICTSCTPRSGEDTLSWLYSAQRWRRDCLSCIPRSGEGASIAAVFREAGVGRPSNHKIQANFREAGPPQPRQQRQDQFVGDPSQRPHDTSRCPAAFRAANIRSTRSGRFKAIVYAHNEFADPGGKESNSPPSLSLGSRLSLTTQPPALRQVDSTILRHLSPNATRFRLRQVDSPALPVASVTATGRYPYYIPASSALNSRSLYSHARRSKFSLQLFIITRIRYFDTSIVYNRVAQTFN</sequence>
<feature type="region of interest" description="Disordered" evidence="1">
    <location>
        <begin position="135"/>
        <end position="179"/>
    </location>
</feature>
<reference evidence="2 3" key="1">
    <citation type="journal article" date="2024" name="J Genomics">
        <title>Draft genome sequencing and assembly of Favolaschia claudopus CIRM-BRFM 2984 isolated from oak limbs.</title>
        <authorList>
            <person name="Navarro D."/>
            <person name="Drula E."/>
            <person name="Chaduli D."/>
            <person name="Cazenave R."/>
            <person name="Ahrendt S."/>
            <person name="Wang J."/>
            <person name="Lipzen A."/>
            <person name="Daum C."/>
            <person name="Barry K."/>
            <person name="Grigoriev I.V."/>
            <person name="Favel A."/>
            <person name="Rosso M.N."/>
            <person name="Martin F."/>
        </authorList>
    </citation>
    <scope>NUCLEOTIDE SEQUENCE [LARGE SCALE GENOMIC DNA]</scope>
    <source>
        <strain evidence="2 3">CIRM-BRFM 2984</strain>
    </source>
</reference>
<name>A0AAW0BY75_9AGAR</name>
<feature type="compositionally biased region" description="Polar residues" evidence="1">
    <location>
        <begin position="218"/>
        <end position="246"/>
    </location>
</feature>
<gene>
    <name evidence="2" type="ORF">R3P38DRAFT_2774149</name>
</gene>
<dbReference type="EMBL" id="JAWWNJ010000024">
    <property type="protein sequence ID" value="KAK7031651.1"/>
    <property type="molecule type" value="Genomic_DNA"/>
</dbReference>
<feature type="compositionally biased region" description="Low complexity" evidence="1">
    <location>
        <begin position="135"/>
        <end position="155"/>
    </location>
</feature>
<organism evidence="2 3">
    <name type="scientific">Favolaschia claudopus</name>
    <dbReference type="NCBI Taxonomy" id="2862362"/>
    <lineage>
        <taxon>Eukaryota</taxon>
        <taxon>Fungi</taxon>
        <taxon>Dikarya</taxon>
        <taxon>Basidiomycota</taxon>
        <taxon>Agaricomycotina</taxon>
        <taxon>Agaricomycetes</taxon>
        <taxon>Agaricomycetidae</taxon>
        <taxon>Agaricales</taxon>
        <taxon>Marasmiineae</taxon>
        <taxon>Mycenaceae</taxon>
        <taxon>Favolaschia</taxon>
    </lineage>
</organism>
<feature type="region of interest" description="Disordered" evidence="1">
    <location>
        <begin position="331"/>
        <end position="364"/>
    </location>
</feature>
<keyword evidence="3" id="KW-1185">Reference proteome</keyword>
<accession>A0AAW0BY75</accession>
<dbReference type="Proteomes" id="UP001362999">
    <property type="component" value="Unassembled WGS sequence"/>
</dbReference>
<feature type="compositionally biased region" description="Low complexity" evidence="1">
    <location>
        <begin position="398"/>
        <end position="410"/>
    </location>
</feature>
<protein>
    <submittedName>
        <fullName evidence="2">Uncharacterized protein</fullName>
    </submittedName>
</protein>
<feature type="region of interest" description="Disordered" evidence="1">
    <location>
        <begin position="391"/>
        <end position="410"/>
    </location>
</feature>
<feature type="region of interest" description="Disordered" evidence="1">
    <location>
        <begin position="210"/>
        <end position="265"/>
    </location>
</feature>